<dbReference type="PANTHER" id="PTHR24114:SF2">
    <property type="entry name" value="F-BOX DOMAIN-CONTAINING PROTEIN-RELATED"/>
    <property type="match status" value="1"/>
</dbReference>
<dbReference type="InterPro" id="IPR032675">
    <property type="entry name" value="LRR_dom_sf"/>
</dbReference>
<organism evidence="1 2">
    <name type="scientific">Rotaria magnacalcarata</name>
    <dbReference type="NCBI Taxonomy" id="392030"/>
    <lineage>
        <taxon>Eukaryota</taxon>
        <taxon>Metazoa</taxon>
        <taxon>Spiralia</taxon>
        <taxon>Gnathifera</taxon>
        <taxon>Rotifera</taxon>
        <taxon>Eurotatoria</taxon>
        <taxon>Bdelloidea</taxon>
        <taxon>Philodinida</taxon>
        <taxon>Philodinidae</taxon>
        <taxon>Rotaria</taxon>
    </lineage>
</organism>
<dbReference type="Pfam" id="PF13516">
    <property type="entry name" value="LRR_6"/>
    <property type="match status" value="2"/>
</dbReference>
<protein>
    <submittedName>
        <fullName evidence="1">Uncharacterized protein</fullName>
    </submittedName>
</protein>
<comment type="caution">
    <text evidence="1">The sequence shown here is derived from an EMBL/GenBank/DDBJ whole genome shotgun (WGS) entry which is preliminary data.</text>
</comment>
<dbReference type="SMART" id="SM00368">
    <property type="entry name" value="LRR_RI"/>
    <property type="match status" value="3"/>
</dbReference>
<dbReference type="Proteomes" id="UP000676336">
    <property type="component" value="Unassembled WGS sequence"/>
</dbReference>
<accession>A0A8S3IR70</accession>
<dbReference type="EMBL" id="CAJOBI010334777">
    <property type="protein sequence ID" value="CAF5204232.1"/>
    <property type="molecule type" value="Genomic_DNA"/>
</dbReference>
<dbReference type="SUPFAM" id="SSF52047">
    <property type="entry name" value="RNI-like"/>
    <property type="match status" value="1"/>
</dbReference>
<dbReference type="InterPro" id="IPR052394">
    <property type="entry name" value="LRR-containing"/>
</dbReference>
<sequence length="136" mass="15593">MIRDYDIRPICNSLKNNQSLERLDLTMNGLGNQGAILIAKMLSSNETLIELDMSNNRIEKDGADIFASKLEMNRRLKKLWFGNNNFGTLGSLVLLKAIDHIKSQVEYLNIENVLVNDDFLDLYTQINQYLRSLEVV</sequence>
<proteinExistence type="predicted"/>
<gene>
    <name evidence="1" type="ORF">SMN809_LOCUS76416</name>
</gene>
<dbReference type="AlphaFoldDB" id="A0A8S3IR70"/>
<feature type="non-terminal residue" evidence="1">
    <location>
        <position position="1"/>
    </location>
</feature>
<name>A0A8S3IR70_9BILA</name>
<reference evidence="1" key="1">
    <citation type="submission" date="2021-02" db="EMBL/GenBank/DDBJ databases">
        <authorList>
            <person name="Nowell W R."/>
        </authorList>
    </citation>
    <scope>NUCLEOTIDE SEQUENCE</scope>
</reference>
<dbReference type="InterPro" id="IPR001611">
    <property type="entry name" value="Leu-rich_rpt"/>
</dbReference>
<dbReference type="PANTHER" id="PTHR24114">
    <property type="entry name" value="LEUCINE RICH REPEAT FAMILY PROTEIN"/>
    <property type="match status" value="1"/>
</dbReference>
<evidence type="ECO:0000313" key="1">
    <source>
        <dbReference type="EMBL" id="CAF5204232.1"/>
    </source>
</evidence>
<evidence type="ECO:0000313" key="2">
    <source>
        <dbReference type="Proteomes" id="UP000676336"/>
    </source>
</evidence>
<dbReference type="Gene3D" id="3.80.10.10">
    <property type="entry name" value="Ribonuclease Inhibitor"/>
    <property type="match status" value="1"/>
</dbReference>